<organism evidence="1 2">
    <name type="scientific">Desulforapulum autotrophicum (strain ATCC 43914 / DSM 3382 / VKM B-1955 / HRM2)</name>
    <name type="common">Desulfobacterium autotrophicum</name>
    <dbReference type="NCBI Taxonomy" id="177437"/>
    <lineage>
        <taxon>Bacteria</taxon>
        <taxon>Pseudomonadati</taxon>
        <taxon>Thermodesulfobacteriota</taxon>
        <taxon>Desulfobacteria</taxon>
        <taxon>Desulfobacterales</taxon>
        <taxon>Desulfobacteraceae</taxon>
        <taxon>Desulforapulum</taxon>
    </lineage>
</organism>
<dbReference type="STRING" id="177437.HRM2_00250"/>
<dbReference type="Proteomes" id="UP000000442">
    <property type="component" value="Chromosome"/>
</dbReference>
<keyword evidence="2" id="KW-1185">Reference proteome</keyword>
<dbReference type="HOGENOM" id="CLU_2192735_0_0_7"/>
<sequence>MQTTWTYKDYEIEEGLKPGSKTFRYFFKILKSGEKKCNCCVWIADEALSQFDQDKEFDTILASQKEAWQRWVKGKIDEGDFRNRALKIGKEGQQEINLSDMSDHIKPE</sequence>
<dbReference type="EMBL" id="CP001087">
    <property type="protein sequence ID" value="ACN13148.1"/>
    <property type="molecule type" value="Genomic_DNA"/>
</dbReference>
<accession>C0QDB0</accession>
<reference evidence="1 2" key="1">
    <citation type="journal article" date="2009" name="Environ. Microbiol.">
        <title>Genome sequence of Desulfobacterium autotrophicum HRM2, a marine sulfate reducer oxidizing organic carbon completely to carbon dioxide.</title>
        <authorList>
            <person name="Strittmatter A.W."/>
            <person name="Liesegang H."/>
            <person name="Rabus R."/>
            <person name="Decker I."/>
            <person name="Amann J."/>
            <person name="Andres S."/>
            <person name="Henne A."/>
            <person name="Fricke W.F."/>
            <person name="Martinez-Arias R."/>
            <person name="Bartels D."/>
            <person name="Goesmann A."/>
            <person name="Krause L."/>
            <person name="Puehler A."/>
            <person name="Klenk H.P."/>
            <person name="Richter M."/>
            <person name="Schuler M."/>
            <person name="Gloeckner F.O."/>
            <person name="Meyerdierks A."/>
            <person name="Gottschalk G."/>
            <person name="Amann R."/>
        </authorList>
    </citation>
    <scope>NUCLEOTIDE SEQUENCE [LARGE SCALE GENOMIC DNA]</scope>
    <source>
        <strain evidence="2">ATCC 43914 / DSM 3382 / HRM2</strain>
    </source>
</reference>
<dbReference type="OrthoDB" id="5516735at2"/>
<protein>
    <submittedName>
        <fullName evidence="1">Uncharacterized protein</fullName>
    </submittedName>
</protein>
<evidence type="ECO:0000313" key="1">
    <source>
        <dbReference type="EMBL" id="ACN13148.1"/>
    </source>
</evidence>
<dbReference type="KEGG" id="dat:HRM2_00250"/>
<dbReference type="RefSeq" id="WP_012662399.1">
    <property type="nucleotide sequence ID" value="NC_012108.1"/>
</dbReference>
<name>C0QDB0_DESAH</name>
<proteinExistence type="predicted"/>
<evidence type="ECO:0000313" key="2">
    <source>
        <dbReference type="Proteomes" id="UP000000442"/>
    </source>
</evidence>
<gene>
    <name evidence="1" type="ordered locus">HRM2_00250</name>
</gene>
<dbReference type="AlphaFoldDB" id="C0QDB0"/>